<keyword evidence="3" id="KW-1185">Reference proteome</keyword>
<feature type="compositionally biased region" description="Low complexity" evidence="1">
    <location>
        <begin position="54"/>
        <end position="90"/>
    </location>
</feature>
<accession>A0A1V8SA65</accession>
<sequence>MAFRQLRGLDTPPAGASRGDTGSSTTSQGSSSGFADSSLSPPSTTSLAPKIQPSTVASTSGRSSGSSQSSRDSAARSMSAQASSSIATSGRTRDVVIALMPPESSVGELDVEQDDSSPSLHATLTTRHAFPGSEQRSRGSSRWARRPLPQTRHVSQRTFHAAIAAEPCTSSSLIDSEDQDPPMHFATGPSGQIPVYPTRPPEFTYKSAGADKIS</sequence>
<feature type="compositionally biased region" description="Low complexity" evidence="1">
    <location>
        <begin position="15"/>
        <end position="47"/>
    </location>
</feature>
<proteinExistence type="predicted"/>
<name>A0A1V8SA65_9PEZI</name>
<gene>
    <name evidence="2" type="ORF">B0A48_17845</name>
</gene>
<dbReference type="EMBL" id="NAJO01000073">
    <property type="protein sequence ID" value="OQN96045.1"/>
    <property type="molecule type" value="Genomic_DNA"/>
</dbReference>
<comment type="caution">
    <text evidence="2">The sequence shown here is derived from an EMBL/GenBank/DDBJ whole genome shotgun (WGS) entry which is preliminary data.</text>
</comment>
<feature type="region of interest" description="Disordered" evidence="1">
    <location>
        <begin position="172"/>
        <end position="214"/>
    </location>
</feature>
<feature type="compositionally biased region" description="Polar residues" evidence="1">
    <location>
        <begin position="116"/>
        <end position="126"/>
    </location>
</feature>
<dbReference type="Proteomes" id="UP000192596">
    <property type="component" value="Unassembled WGS sequence"/>
</dbReference>
<dbReference type="AlphaFoldDB" id="A0A1V8SA65"/>
<feature type="region of interest" description="Disordered" evidence="1">
    <location>
        <begin position="1"/>
        <end position="154"/>
    </location>
</feature>
<organism evidence="2 3">
    <name type="scientific">Cryoendolithus antarcticus</name>
    <dbReference type="NCBI Taxonomy" id="1507870"/>
    <lineage>
        <taxon>Eukaryota</taxon>
        <taxon>Fungi</taxon>
        <taxon>Dikarya</taxon>
        <taxon>Ascomycota</taxon>
        <taxon>Pezizomycotina</taxon>
        <taxon>Dothideomycetes</taxon>
        <taxon>Dothideomycetidae</taxon>
        <taxon>Cladosporiales</taxon>
        <taxon>Cladosporiaceae</taxon>
        <taxon>Cryoendolithus</taxon>
    </lineage>
</organism>
<evidence type="ECO:0000313" key="2">
    <source>
        <dbReference type="EMBL" id="OQN96045.1"/>
    </source>
</evidence>
<evidence type="ECO:0000256" key="1">
    <source>
        <dbReference type="SAM" id="MobiDB-lite"/>
    </source>
</evidence>
<evidence type="ECO:0000313" key="3">
    <source>
        <dbReference type="Proteomes" id="UP000192596"/>
    </source>
</evidence>
<protein>
    <submittedName>
        <fullName evidence="2">Uncharacterized protein</fullName>
    </submittedName>
</protein>
<dbReference type="InParanoid" id="A0A1V8SA65"/>
<reference evidence="3" key="1">
    <citation type="submission" date="2017-03" db="EMBL/GenBank/DDBJ databases">
        <title>Genomes of endolithic fungi from Antarctica.</title>
        <authorList>
            <person name="Coleine C."/>
            <person name="Masonjones S."/>
            <person name="Stajich J.E."/>
        </authorList>
    </citation>
    <scope>NUCLEOTIDE SEQUENCE [LARGE SCALE GENOMIC DNA]</scope>
    <source>
        <strain evidence="3">CCFEE 5527</strain>
    </source>
</reference>